<evidence type="ECO:0000313" key="2">
    <source>
        <dbReference type="EMBL" id="GBM43922.1"/>
    </source>
</evidence>
<feature type="region of interest" description="Disordered" evidence="1">
    <location>
        <begin position="18"/>
        <end position="41"/>
    </location>
</feature>
<keyword evidence="3" id="KW-1185">Reference proteome</keyword>
<protein>
    <submittedName>
        <fullName evidence="2">Uncharacterized protein</fullName>
    </submittedName>
</protein>
<name>A0A4Y2FQY2_ARAVE</name>
<sequence>MIQPAKIGYLPVTPANEAQNSCLEQRQAPNPAHTEAGKAPNWRKRPFPGFILLLPVSSYKFKGKEINQGDLKDRL</sequence>
<dbReference type="Proteomes" id="UP000499080">
    <property type="component" value="Unassembled WGS sequence"/>
</dbReference>
<reference evidence="2 3" key="1">
    <citation type="journal article" date="2019" name="Sci. Rep.">
        <title>Orb-weaving spider Araneus ventricosus genome elucidates the spidroin gene catalogue.</title>
        <authorList>
            <person name="Kono N."/>
            <person name="Nakamura H."/>
            <person name="Ohtoshi R."/>
            <person name="Moran D.A.P."/>
            <person name="Shinohara A."/>
            <person name="Yoshida Y."/>
            <person name="Fujiwara M."/>
            <person name="Mori M."/>
            <person name="Tomita M."/>
            <person name="Arakawa K."/>
        </authorList>
    </citation>
    <scope>NUCLEOTIDE SEQUENCE [LARGE SCALE GENOMIC DNA]</scope>
</reference>
<feature type="compositionally biased region" description="Polar residues" evidence="1">
    <location>
        <begin position="18"/>
        <end position="28"/>
    </location>
</feature>
<evidence type="ECO:0000313" key="3">
    <source>
        <dbReference type="Proteomes" id="UP000499080"/>
    </source>
</evidence>
<evidence type="ECO:0000256" key="1">
    <source>
        <dbReference type="SAM" id="MobiDB-lite"/>
    </source>
</evidence>
<gene>
    <name evidence="2" type="ORF">AVEN_269501_1</name>
</gene>
<dbReference type="AlphaFoldDB" id="A0A4Y2FQY2"/>
<proteinExistence type="predicted"/>
<comment type="caution">
    <text evidence="2">The sequence shown here is derived from an EMBL/GenBank/DDBJ whole genome shotgun (WGS) entry which is preliminary data.</text>
</comment>
<dbReference type="EMBL" id="BGPR01096987">
    <property type="protein sequence ID" value="GBM43922.1"/>
    <property type="molecule type" value="Genomic_DNA"/>
</dbReference>
<organism evidence="2 3">
    <name type="scientific">Araneus ventricosus</name>
    <name type="common">Orbweaver spider</name>
    <name type="synonym">Epeira ventricosa</name>
    <dbReference type="NCBI Taxonomy" id="182803"/>
    <lineage>
        <taxon>Eukaryota</taxon>
        <taxon>Metazoa</taxon>
        <taxon>Ecdysozoa</taxon>
        <taxon>Arthropoda</taxon>
        <taxon>Chelicerata</taxon>
        <taxon>Arachnida</taxon>
        <taxon>Araneae</taxon>
        <taxon>Araneomorphae</taxon>
        <taxon>Entelegynae</taxon>
        <taxon>Araneoidea</taxon>
        <taxon>Araneidae</taxon>
        <taxon>Araneus</taxon>
    </lineage>
</organism>
<accession>A0A4Y2FQY2</accession>